<evidence type="ECO:0000256" key="1">
    <source>
        <dbReference type="SAM" id="Phobius"/>
    </source>
</evidence>
<protein>
    <submittedName>
        <fullName evidence="2">Uncharacterized protein</fullName>
    </submittedName>
</protein>
<feature type="transmembrane region" description="Helical" evidence="1">
    <location>
        <begin position="170"/>
        <end position="193"/>
    </location>
</feature>
<comment type="caution">
    <text evidence="2">The sequence shown here is derived from an EMBL/GenBank/DDBJ whole genome shotgun (WGS) entry which is preliminary data.</text>
</comment>
<evidence type="ECO:0000313" key="3">
    <source>
        <dbReference type="Proteomes" id="UP001163821"/>
    </source>
</evidence>
<gene>
    <name evidence="2" type="ORF">N2K84_07800</name>
</gene>
<keyword evidence="1" id="KW-0472">Membrane</keyword>
<keyword evidence="3" id="KW-1185">Reference proteome</keyword>
<dbReference type="RefSeq" id="WP_282591231.1">
    <property type="nucleotide sequence ID" value="NZ_JAPAAF010000008.1"/>
</dbReference>
<feature type="transmembrane region" description="Helical" evidence="1">
    <location>
        <begin position="108"/>
        <end position="127"/>
    </location>
</feature>
<dbReference type="AlphaFoldDB" id="A0AA42C8E3"/>
<keyword evidence="1" id="KW-1133">Transmembrane helix</keyword>
<name>A0AA42C8E3_9BACT</name>
<feature type="transmembrane region" description="Helical" evidence="1">
    <location>
        <begin position="139"/>
        <end position="164"/>
    </location>
</feature>
<keyword evidence="1" id="KW-0812">Transmembrane</keyword>
<feature type="transmembrane region" description="Helical" evidence="1">
    <location>
        <begin position="85"/>
        <end position="102"/>
    </location>
</feature>
<organism evidence="2 3">
    <name type="scientific">Gaoshiqia sediminis</name>
    <dbReference type="NCBI Taxonomy" id="2986998"/>
    <lineage>
        <taxon>Bacteria</taxon>
        <taxon>Pseudomonadati</taxon>
        <taxon>Bacteroidota</taxon>
        <taxon>Bacteroidia</taxon>
        <taxon>Marinilabiliales</taxon>
        <taxon>Prolixibacteraceae</taxon>
        <taxon>Gaoshiqia</taxon>
    </lineage>
</organism>
<dbReference type="EMBL" id="JAPAAF010000008">
    <property type="protein sequence ID" value="MCW0482626.1"/>
    <property type="molecule type" value="Genomic_DNA"/>
</dbReference>
<evidence type="ECO:0000313" key="2">
    <source>
        <dbReference type="EMBL" id="MCW0482626.1"/>
    </source>
</evidence>
<dbReference type="Proteomes" id="UP001163821">
    <property type="component" value="Unassembled WGS sequence"/>
</dbReference>
<reference evidence="2" key="1">
    <citation type="submission" date="2022-10" db="EMBL/GenBank/DDBJ databases">
        <title>Gaoshiqiia sediminis gen. nov., sp. nov., isolated from coastal sediment.</title>
        <authorList>
            <person name="Yu W.X."/>
            <person name="Mu D.S."/>
            <person name="Du J.Z."/>
            <person name="Liang Y.Q."/>
        </authorList>
    </citation>
    <scope>NUCLEOTIDE SEQUENCE</scope>
    <source>
        <strain evidence="2">A06</strain>
    </source>
</reference>
<accession>A0AA42C8E3</accession>
<sequence length="197" mass="21812">MNFYPGSSRLVKTDSYRFFDLAGPCLIRMNVGLTDESLPLTDLFSSVFGGSVSFTSNSLERKIMERQQNSRQYGSQSNPEKRRGGSFLGTILIIVGLLWILKEFGWQLGFPAVESIRHAIAGVFTIFRVHAWTFGLPVLLLIAGVLLVIGHRGIGIFLLVLAVLLFMPHLIIPGILAIIFFPVLLIIVGIILLTKLL</sequence>
<proteinExistence type="predicted"/>